<sequence>MSSATTDATGRSPLSPPPGPTVYTCSRDDATCAVCSLRIQRYAQIKPLLDHASNSNGLGKGVHWVHASCQQVGAEAAFTIPPCKHWMQRGTCAFQSSCAFLHEPSARNALAHVFNAPRRGQGNVKRLRIRNCDKAGVLRRFLSETFQLARKDATVLDVAGGKGELAFQLRNLLNIENVAVVDPRPLALASFIKRYHHGHYHRNAAFSADLQKPKTTTQPPAHMPVLFHASLMQTVRNAERSVGLHAYEQAVQQGAKLAWSTKGLKSNPAAAAADDDDESTTATTNNNNTLSFDEARHMLRSCTLITGLHVDQAAGDLVEFALQNAIPFAVVPCCTYQSEFPRRKLSDGTRVSTYEQLCNWLQERDENIQRAELPFDGKNTVLYWVPTST</sequence>
<dbReference type="Pfam" id="PF00642">
    <property type="entry name" value="zf-CCCH"/>
    <property type="match status" value="1"/>
</dbReference>
<dbReference type="GO" id="GO:0008270">
    <property type="term" value="F:zinc ion binding"/>
    <property type="evidence" value="ECO:0007669"/>
    <property type="project" value="UniProtKB-KW"/>
</dbReference>
<dbReference type="SUPFAM" id="SSF90229">
    <property type="entry name" value="CCCH zinc finger"/>
    <property type="match status" value="1"/>
</dbReference>
<evidence type="ECO:0000256" key="2">
    <source>
        <dbReference type="ARBA" id="ARBA00022771"/>
    </source>
</evidence>
<dbReference type="AlphaFoldDB" id="A0A830I2B1"/>
<organism evidence="7 8">
    <name type="scientific">Pycnococcus provasolii</name>
    <dbReference type="NCBI Taxonomy" id="41880"/>
    <lineage>
        <taxon>Eukaryota</taxon>
        <taxon>Viridiplantae</taxon>
        <taxon>Chlorophyta</taxon>
        <taxon>Pseudoscourfieldiophyceae</taxon>
        <taxon>Pseudoscourfieldiales</taxon>
        <taxon>Pycnococcaceae</taxon>
        <taxon>Pycnococcus</taxon>
    </lineage>
</organism>
<feature type="domain" description="C3H1-type" evidence="6">
    <location>
        <begin position="77"/>
        <end position="105"/>
    </location>
</feature>
<dbReference type="InterPro" id="IPR029063">
    <property type="entry name" value="SAM-dependent_MTases_sf"/>
</dbReference>
<dbReference type="SUPFAM" id="SSF53335">
    <property type="entry name" value="S-adenosyl-L-methionine-dependent methyltransferases"/>
    <property type="match status" value="1"/>
</dbReference>
<keyword evidence="1 4" id="KW-0479">Metal-binding</keyword>
<dbReference type="PROSITE" id="PS50103">
    <property type="entry name" value="ZF_C3H1"/>
    <property type="match status" value="1"/>
</dbReference>
<evidence type="ECO:0000256" key="1">
    <source>
        <dbReference type="ARBA" id="ARBA00022723"/>
    </source>
</evidence>
<gene>
    <name evidence="7" type="ORF">PPROV_001091800</name>
</gene>
<dbReference type="PANTHER" id="PTHR36971:SF1">
    <property type="entry name" value="METHYLTRANSFERASE DOMAIN-CONTAINING PROTEIN"/>
    <property type="match status" value="1"/>
</dbReference>
<dbReference type="PANTHER" id="PTHR36971">
    <property type="entry name" value="UNNAMED PRODUCT"/>
    <property type="match status" value="1"/>
</dbReference>
<evidence type="ECO:0000259" key="6">
    <source>
        <dbReference type="PROSITE" id="PS50103"/>
    </source>
</evidence>
<keyword evidence="3 4" id="KW-0862">Zinc</keyword>
<evidence type="ECO:0000256" key="4">
    <source>
        <dbReference type="PROSITE-ProRule" id="PRU00723"/>
    </source>
</evidence>
<evidence type="ECO:0000256" key="3">
    <source>
        <dbReference type="ARBA" id="ARBA00022833"/>
    </source>
</evidence>
<evidence type="ECO:0000313" key="7">
    <source>
        <dbReference type="EMBL" id="GHP12190.1"/>
    </source>
</evidence>
<keyword evidence="2 4" id="KW-0863">Zinc-finger</keyword>
<dbReference type="EMBL" id="BNJQ01000039">
    <property type="protein sequence ID" value="GHP12190.1"/>
    <property type="molecule type" value="Genomic_DNA"/>
</dbReference>
<dbReference type="SMART" id="SM00356">
    <property type="entry name" value="ZnF_C3H1"/>
    <property type="match status" value="1"/>
</dbReference>
<accession>A0A830I2B1</accession>
<reference evidence="7" key="1">
    <citation type="submission" date="2020-10" db="EMBL/GenBank/DDBJ databases">
        <title>Unveiling of a novel bifunctional photoreceptor, Dualchrome1, isolated from a cosmopolitan green alga.</title>
        <authorList>
            <person name="Suzuki S."/>
            <person name="Kawachi M."/>
        </authorList>
    </citation>
    <scope>NUCLEOTIDE SEQUENCE</scope>
    <source>
        <strain evidence="7">NIES 2893</strain>
    </source>
</reference>
<protein>
    <recommendedName>
        <fullName evidence="6">C3H1-type domain-containing protein</fullName>
    </recommendedName>
</protein>
<keyword evidence="8" id="KW-1185">Reference proteome</keyword>
<feature type="zinc finger region" description="C3H1-type" evidence="4">
    <location>
        <begin position="77"/>
        <end position="105"/>
    </location>
</feature>
<dbReference type="InterPro" id="IPR036855">
    <property type="entry name" value="Znf_CCCH_sf"/>
</dbReference>
<proteinExistence type="predicted"/>
<name>A0A830I2B1_9CHLO</name>
<dbReference type="Gene3D" id="4.10.1000.10">
    <property type="entry name" value="Zinc finger, CCCH-type"/>
    <property type="match status" value="1"/>
</dbReference>
<evidence type="ECO:0000256" key="5">
    <source>
        <dbReference type="SAM" id="MobiDB-lite"/>
    </source>
</evidence>
<dbReference type="Proteomes" id="UP000660262">
    <property type="component" value="Unassembled WGS sequence"/>
</dbReference>
<dbReference type="InterPro" id="IPR000571">
    <property type="entry name" value="Znf_CCCH"/>
</dbReference>
<comment type="caution">
    <text evidence="7">The sequence shown here is derived from an EMBL/GenBank/DDBJ whole genome shotgun (WGS) entry which is preliminary data.</text>
</comment>
<feature type="region of interest" description="Disordered" evidence="5">
    <location>
        <begin position="1"/>
        <end position="20"/>
    </location>
</feature>
<dbReference type="OrthoDB" id="7459479at2759"/>
<evidence type="ECO:0000313" key="8">
    <source>
        <dbReference type="Proteomes" id="UP000660262"/>
    </source>
</evidence>
<feature type="region of interest" description="Disordered" evidence="5">
    <location>
        <begin position="268"/>
        <end position="288"/>
    </location>
</feature>